<evidence type="ECO:0000256" key="3">
    <source>
        <dbReference type="HAMAP-Rule" id="MF_01875"/>
    </source>
</evidence>
<evidence type="ECO:0000313" key="7">
    <source>
        <dbReference type="Proteomes" id="UP001596098"/>
    </source>
</evidence>
<dbReference type="PANTHER" id="PTHR41251:SF1">
    <property type="entry name" value="NON-HOMOLOGOUS END JOINING PROTEIN KU"/>
    <property type="match status" value="1"/>
</dbReference>
<evidence type="ECO:0000259" key="5">
    <source>
        <dbReference type="SMART" id="SM00559"/>
    </source>
</evidence>
<gene>
    <name evidence="3" type="primary">ku</name>
    <name evidence="6" type="ORF">ACFPWU_02750</name>
</gene>
<dbReference type="EMBL" id="JBHSQI010000002">
    <property type="protein sequence ID" value="MFC6152582.1"/>
    <property type="molecule type" value="Genomic_DNA"/>
</dbReference>
<keyword evidence="2 3" id="KW-0233">DNA recombination</keyword>
<accession>A0ABW1QUP2</accession>
<dbReference type="Proteomes" id="UP001596098">
    <property type="component" value="Unassembled WGS sequence"/>
</dbReference>
<dbReference type="CDD" id="cd00789">
    <property type="entry name" value="KU_like"/>
    <property type="match status" value="1"/>
</dbReference>
<evidence type="ECO:0000256" key="4">
    <source>
        <dbReference type="SAM" id="MobiDB-lite"/>
    </source>
</evidence>
<comment type="similarity">
    <text evidence="3">Belongs to the prokaryotic Ku family.</text>
</comment>
<dbReference type="Gene3D" id="2.40.290.10">
    <property type="match status" value="1"/>
</dbReference>
<protein>
    <recommendedName>
        <fullName evidence="3">Non-homologous end joining protein Ku</fullName>
    </recommendedName>
</protein>
<dbReference type="Pfam" id="PF02735">
    <property type="entry name" value="Ku"/>
    <property type="match status" value="1"/>
</dbReference>
<dbReference type="PIRSF" id="PIRSF006493">
    <property type="entry name" value="Prok_Ku"/>
    <property type="match status" value="1"/>
</dbReference>
<dbReference type="NCBIfam" id="TIGR02772">
    <property type="entry name" value="Ku_bact"/>
    <property type="match status" value="1"/>
</dbReference>
<keyword evidence="3" id="KW-0227">DNA damage</keyword>
<dbReference type="HAMAP" id="MF_01875">
    <property type="entry name" value="Prokaryotic_Ku"/>
    <property type="match status" value="1"/>
</dbReference>
<feature type="region of interest" description="Disordered" evidence="4">
    <location>
        <begin position="254"/>
        <end position="306"/>
    </location>
</feature>
<comment type="function">
    <text evidence="3">With LigD forms a non-homologous end joining (NHEJ) DNA repair enzyme, which repairs dsDNA breaks with reduced fidelity. Binds linear dsDNA with 5'- and 3'- overhangs but not closed circular dsDNA nor ssDNA. Recruits and stimulates the ligase activity of LigD.</text>
</comment>
<name>A0ABW1QUP2_9ACTN</name>
<keyword evidence="7" id="KW-1185">Reference proteome</keyword>
<evidence type="ECO:0000256" key="2">
    <source>
        <dbReference type="ARBA" id="ARBA00023172"/>
    </source>
</evidence>
<dbReference type="InterPro" id="IPR006164">
    <property type="entry name" value="DNA_bd_Ku70/Ku80"/>
</dbReference>
<keyword evidence="3" id="KW-0234">DNA repair</keyword>
<dbReference type="SUPFAM" id="SSF100939">
    <property type="entry name" value="SPOC domain-like"/>
    <property type="match status" value="1"/>
</dbReference>
<feature type="domain" description="Ku" evidence="5">
    <location>
        <begin position="52"/>
        <end position="184"/>
    </location>
</feature>
<reference evidence="7" key="1">
    <citation type="journal article" date="2019" name="Int. J. Syst. Evol. Microbiol.">
        <title>The Global Catalogue of Microorganisms (GCM) 10K type strain sequencing project: providing services to taxonomists for standard genome sequencing and annotation.</title>
        <authorList>
            <consortium name="The Broad Institute Genomics Platform"/>
            <consortium name="The Broad Institute Genome Sequencing Center for Infectious Disease"/>
            <person name="Wu L."/>
            <person name="Ma J."/>
        </authorList>
    </citation>
    <scope>NUCLEOTIDE SEQUENCE [LARGE SCALE GENOMIC DNA]</scope>
    <source>
        <strain evidence="7">DFY28</strain>
    </source>
</reference>
<keyword evidence="1 3" id="KW-0238">DNA-binding</keyword>
<evidence type="ECO:0000256" key="1">
    <source>
        <dbReference type="ARBA" id="ARBA00023125"/>
    </source>
</evidence>
<dbReference type="InterPro" id="IPR016194">
    <property type="entry name" value="SPOC-like_C_dom_sf"/>
</dbReference>
<proteinExistence type="inferred from homology"/>
<dbReference type="SMART" id="SM00559">
    <property type="entry name" value="Ku78"/>
    <property type="match status" value="1"/>
</dbReference>
<comment type="subunit">
    <text evidence="3">Homodimer. Interacts with LigD.</text>
</comment>
<sequence length="306" mass="32942">MRAIWKGAVSFGLVNVPVRLFSATESHDVSFRQVHAADGGRIRYQRICSVDGQEVPYSEIAKGYETEDGEMVVLTDADFAELPTTSSREISVERFVPAEQIDPMLCEKTYFLQPDATGAKAYALLRQALLDSDRVAVVTVALRQRTSMAVLRVHASDAGDVIVLQTLMWPDEVRTPDFSVEAGEVKDSEVAMAGVLVETLAGDFDPDDFTDDYADAVKAMVTAKVEGGEVTRPAPSPDGSGQVLDLMAALQRSVEAAKQARGETPSPEVPAEVEVEKPAVKKAASKKADGKKAAAKATPRRTKKSA</sequence>
<evidence type="ECO:0000313" key="6">
    <source>
        <dbReference type="EMBL" id="MFC6152582.1"/>
    </source>
</evidence>
<dbReference type="InterPro" id="IPR009187">
    <property type="entry name" value="Prok_Ku"/>
</dbReference>
<comment type="caution">
    <text evidence="6">The sequence shown here is derived from an EMBL/GenBank/DDBJ whole genome shotgun (WGS) entry which is preliminary data.</text>
</comment>
<dbReference type="PANTHER" id="PTHR41251">
    <property type="entry name" value="NON-HOMOLOGOUS END JOINING PROTEIN KU"/>
    <property type="match status" value="1"/>
</dbReference>
<dbReference type="RefSeq" id="WP_128219749.1">
    <property type="nucleotide sequence ID" value="NZ_CP034929.1"/>
</dbReference>
<organism evidence="6 7">
    <name type="scientific">Nocardioides yefusunii</name>
    <dbReference type="NCBI Taxonomy" id="2500546"/>
    <lineage>
        <taxon>Bacteria</taxon>
        <taxon>Bacillati</taxon>
        <taxon>Actinomycetota</taxon>
        <taxon>Actinomycetes</taxon>
        <taxon>Propionibacteriales</taxon>
        <taxon>Nocardioidaceae</taxon>
        <taxon>Nocardioides</taxon>
    </lineage>
</organism>